<dbReference type="NCBIfam" id="TIGR01726">
    <property type="entry name" value="HEQRo_perm_3TM"/>
    <property type="match status" value="1"/>
</dbReference>
<evidence type="ECO:0000256" key="6">
    <source>
        <dbReference type="ARBA" id="ARBA00022692"/>
    </source>
</evidence>
<dbReference type="AlphaFoldDB" id="A0A7W9ZFT8"/>
<gene>
    <name evidence="11" type="ORF">FHS48_000906</name>
</gene>
<evidence type="ECO:0000256" key="2">
    <source>
        <dbReference type="ARBA" id="ARBA00010072"/>
    </source>
</evidence>
<dbReference type="InterPro" id="IPR000515">
    <property type="entry name" value="MetI-like"/>
</dbReference>
<dbReference type="Proteomes" id="UP000544872">
    <property type="component" value="Unassembled WGS sequence"/>
</dbReference>
<name>A0A7W9ZFT8_NOVIT</name>
<feature type="transmembrane region" description="Helical" evidence="9">
    <location>
        <begin position="154"/>
        <end position="178"/>
    </location>
</feature>
<organism evidence="11 12">
    <name type="scientific">Novispirillum itersonii</name>
    <name type="common">Aquaspirillum itersonii</name>
    <dbReference type="NCBI Taxonomy" id="189"/>
    <lineage>
        <taxon>Bacteria</taxon>
        <taxon>Pseudomonadati</taxon>
        <taxon>Pseudomonadota</taxon>
        <taxon>Alphaproteobacteria</taxon>
        <taxon>Rhodospirillales</taxon>
        <taxon>Novispirillaceae</taxon>
        <taxon>Novispirillum</taxon>
    </lineage>
</organism>
<dbReference type="PANTHER" id="PTHR30614:SF10">
    <property type="entry name" value="ARGININE ABC TRANSPORTER PERMEASE PROTEIN ARTM"/>
    <property type="match status" value="1"/>
</dbReference>
<feature type="transmembrane region" description="Helical" evidence="9">
    <location>
        <begin position="20"/>
        <end position="43"/>
    </location>
</feature>
<dbReference type="EMBL" id="JACIIX010000002">
    <property type="protein sequence ID" value="MBB6209504.1"/>
    <property type="molecule type" value="Genomic_DNA"/>
</dbReference>
<keyword evidence="12" id="KW-1185">Reference proteome</keyword>
<evidence type="ECO:0000313" key="12">
    <source>
        <dbReference type="Proteomes" id="UP000544872"/>
    </source>
</evidence>
<protein>
    <submittedName>
        <fullName evidence="11">Polar amino acid transport system permease protein</fullName>
    </submittedName>
</protein>
<comment type="caution">
    <text evidence="11">The sequence shown here is derived from an EMBL/GenBank/DDBJ whole genome shotgun (WGS) entry which is preliminary data.</text>
</comment>
<dbReference type="CDD" id="cd06261">
    <property type="entry name" value="TM_PBP2"/>
    <property type="match status" value="1"/>
</dbReference>
<comment type="similarity">
    <text evidence="2">Belongs to the binding-protein-dependent transport system permease family. HisMQ subfamily.</text>
</comment>
<dbReference type="Pfam" id="PF00528">
    <property type="entry name" value="BPD_transp_1"/>
    <property type="match status" value="1"/>
</dbReference>
<dbReference type="SUPFAM" id="SSF161098">
    <property type="entry name" value="MetI-like"/>
    <property type="match status" value="1"/>
</dbReference>
<dbReference type="RefSeq" id="WP_184261825.1">
    <property type="nucleotide sequence ID" value="NZ_JACIIX010000002.1"/>
</dbReference>
<keyword evidence="4" id="KW-1003">Cell membrane</keyword>
<comment type="subcellular location">
    <subcellularLocation>
        <location evidence="1">Cell inner membrane</location>
        <topology evidence="1">Multi-pass membrane protein</topology>
    </subcellularLocation>
    <subcellularLocation>
        <location evidence="9">Cell membrane</location>
        <topology evidence="9">Multi-pass membrane protein</topology>
    </subcellularLocation>
</comment>
<keyword evidence="6 9" id="KW-0812">Transmembrane</keyword>
<evidence type="ECO:0000256" key="4">
    <source>
        <dbReference type="ARBA" id="ARBA00022475"/>
    </source>
</evidence>
<evidence type="ECO:0000256" key="8">
    <source>
        <dbReference type="ARBA" id="ARBA00023136"/>
    </source>
</evidence>
<feature type="domain" description="ABC transmembrane type-1" evidence="10">
    <location>
        <begin position="19"/>
        <end position="217"/>
    </location>
</feature>
<feature type="transmembrane region" description="Helical" evidence="9">
    <location>
        <begin position="96"/>
        <end position="114"/>
    </location>
</feature>
<evidence type="ECO:0000256" key="9">
    <source>
        <dbReference type="RuleBase" id="RU363032"/>
    </source>
</evidence>
<evidence type="ECO:0000259" key="10">
    <source>
        <dbReference type="PROSITE" id="PS50928"/>
    </source>
</evidence>
<evidence type="ECO:0000313" key="11">
    <source>
        <dbReference type="EMBL" id="MBB6209504.1"/>
    </source>
</evidence>
<dbReference type="GO" id="GO:0022857">
    <property type="term" value="F:transmembrane transporter activity"/>
    <property type="evidence" value="ECO:0007669"/>
    <property type="project" value="InterPro"/>
</dbReference>
<keyword evidence="8 9" id="KW-0472">Membrane</keyword>
<dbReference type="InterPro" id="IPR043429">
    <property type="entry name" value="ArtM/GltK/GlnP/TcyL/YhdX-like"/>
</dbReference>
<dbReference type="InterPro" id="IPR010065">
    <property type="entry name" value="AA_ABC_transptr_permease_3TM"/>
</dbReference>
<dbReference type="GO" id="GO:0043190">
    <property type="term" value="C:ATP-binding cassette (ABC) transporter complex"/>
    <property type="evidence" value="ECO:0007669"/>
    <property type="project" value="InterPro"/>
</dbReference>
<dbReference type="Gene3D" id="1.10.3720.10">
    <property type="entry name" value="MetI-like"/>
    <property type="match status" value="1"/>
</dbReference>
<accession>A0A7W9ZFT8</accession>
<keyword evidence="5" id="KW-0997">Cell inner membrane</keyword>
<evidence type="ECO:0000256" key="7">
    <source>
        <dbReference type="ARBA" id="ARBA00022989"/>
    </source>
</evidence>
<reference evidence="11 12" key="1">
    <citation type="submission" date="2020-08" db="EMBL/GenBank/DDBJ databases">
        <title>Genomic Encyclopedia of Type Strains, Phase IV (KMG-IV): sequencing the most valuable type-strain genomes for metagenomic binning, comparative biology and taxonomic classification.</title>
        <authorList>
            <person name="Goeker M."/>
        </authorList>
    </citation>
    <scope>NUCLEOTIDE SEQUENCE [LARGE SCALE GENOMIC DNA]</scope>
    <source>
        <strain evidence="11 12">DSM 11590</strain>
    </source>
</reference>
<dbReference type="GO" id="GO:0006865">
    <property type="term" value="P:amino acid transport"/>
    <property type="evidence" value="ECO:0007669"/>
    <property type="project" value="TreeGrafter"/>
</dbReference>
<keyword evidence="7 9" id="KW-1133">Transmembrane helix</keyword>
<keyword evidence="3 9" id="KW-0813">Transport</keyword>
<dbReference type="PROSITE" id="PS50928">
    <property type="entry name" value="ABC_TM1"/>
    <property type="match status" value="1"/>
</dbReference>
<dbReference type="PANTHER" id="PTHR30614">
    <property type="entry name" value="MEMBRANE COMPONENT OF AMINO ACID ABC TRANSPORTER"/>
    <property type="match status" value="1"/>
</dbReference>
<evidence type="ECO:0000256" key="5">
    <source>
        <dbReference type="ARBA" id="ARBA00022519"/>
    </source>
</evidence>
<dbReference type="InterPro" id="IPR035906">
    <property type="entry name" value="MetI-like_sf"/>
</dbReference>
<proteinExistence type="inferred from homology"/>
<feature type="transmembrane region" description="Helical" evidence="9">
    <location>
        <begin position="198"/>
        <end position="217"/>
    </location>
</feature>
<sequence length="241" mass="26554">MDFSFELIIASLPQLLTGVGMTLQLVAVAVALGFFIAVPVAILRTSRNPLVQALPFSYVFFFRGTPLLVQIFLIYYGLGSFEVVRNSPLLWPILREAYWCALIAFTLNTAAYSAEIVRGAIMAVPFGEIEAAKAIGMTRVQAFRRIILPRAFRIALPAYGNEIIFMIKGSALASTITLLDLTGMARKIVARTYKPVEVFLAAGILYLIIVYGVTWVLKRVEKRLSITPPRLPVKAEDAGPV</sequence>
<feature type="transmembrane region" description="Helical" evidence="9">
    <location>
        <begin position="55"/>
        <end position="76"/>
    </location>
</feature>
<evidence type="ECO:0000256" key="1">
    <source>
        <dbReference type="ARBA" id="ARBA00004429"/>
    </source>
</evidence>
<evidence type="ECO:0000256" key="3">
    <source>
        <dbReference type="ARBA" id="ARBA00022448"/>
    </source>
</evidence>